<dbReference type="Pfam" id="PF00293">
    <property type="entry name" value="NUDIX"/>
    <property type="match status" value="1"/>
</dbReference>
<evidence type="ECO:0000256" key="4">
    <source>
        <dbReference type="ARBA" id="ARBA00022801"/>
    </source>
</evidence>
<evidence type="ECO:0000313" key="8">
    <source>
        <dbReference type="EMBL" id="GAA0602981.1"/>
    </source>
</evidence>
<protein>
    <submittedName>
        <fullName evidence="8">CoA pyrophosphatase</fullName>
    </submittedName>
</protein>
<dbReference type="CDD" id="cd03426">
    <property type="entry name" value="NUDIX_CoAse_Nudt7"/>
    <property type="match status" value="1"/>
</dbReference>
<dbReference type="InterPro" id="IPR045121">
    <property type="entry name" value="CoAse"/>
</dbReference>
<keyword evidence="5" id="KW-0460">Magnesium</keyword>
<sequence length="216" mass="23533">MNRVELPQWLAPLVDLAGTIQPADFGPLLPAQPSSGERASAVLLLFWEDTSQGVPGDIRILLIRRASDMRNHAGQPAFPGGTVDPTDDGPVEAALREAVEETGLDPSGVEVLATLPELSLAVSGFAVTPVLAWWREPSPVRPVDRAEVASVHLVRVADLVDPANRLTVRHVSGRMSPAFDVDGLRVWGFTAYVLDRILHLAGWERPWDRDRAEEMS</sequence>
<comment type="caution">
    <text evidence="8">The sequence shown here is derived from an EMBL/GenBank/DDBJ whole genome shotgun (WGS) entry which is preliminary data.</text>
</comment>
<dbReference type="PANTHER" id="PTHR12992:SF11">
    <property type="entry name" value="MITOCHONDRIAL COENZYME A DIPHOSPHATASE NUDT8"/>
    <property type="match status" value="1"/>
</dbReference>
<keyword evidence="9" id="KW-1185">Reference proteome</keyword>
<name>A0ABP3R530_9ACTN</name>
<dbReference type="RefSeq" id="WP_344600373.1">
    <property type="nucleotide sequence ID" value="NZ_BAAAHE010000001.1"/>
</dbReference>
<evidence type="ECO:0000256" key="3">
    <source>
        <dbReference type="ARBA" id="ARBA00022723"/>
    </source>
</evidence>
<evidence type="ECO:0000256" key="2">
    <source>
        <dbReference type="ARBA" id="ARBA00001946"/>
    </source>
</evidence>
<organism evidence="8 9">
    <name type="scientific">Sporichthya brevicatena</name>
    <dbReference type="NCBI Taxonomy" id="171442"/>
    <lineage>
        <taxon>Bacteria</taxon>
        <taxon>Bacillati</taxon>
        <taxon>Actinomycetota</taxon>
        <taxon>Actinomycetes</taxon>
        <taxon>Sporichthyales</taxon>
        <taxon>Sporichthyaceae</taxon>
        <taxon>Sporichthya</taxon>
    </lineage>
</organism>
<keyword evidence="4" id="KW-0378">Hydrolase</keyword>
<proteinExistence type="predicted"/>
<keyword evidence="3" id="KW-0479">Metal-binding</keyword>
<evidence type="ECO:0000256" key="5">
    <source>
        <dbReference type="ARBA" id="ARBA00022842"/>
    </source>
</evidence>
<feature type="domain" description="Nudix hydrolase" evidence="7">
    <location>
        <begin position="36"/>
        <end position="180"/>
    </location>
</feature>
<reference evidence="9" key="1">
    <citation type="journal article" date="2019" name="Int. J. Syst. Evol. Microbiol.">
        <title>The Global Catalogue of Microorganisms (GCM) 10K type strain sequencing project: providing services to taxonomists for standard genome sequencing and annotation.</title>
        <authorList>
            <consortium name="The Broad Institute Genomics Platform"/>
            <consortium name="The Broad Institute Genome Sequencing Center for Infectious Disease"/>
            <person name="Wu L."/>
            <person name="Ma J."/>
        </authorList>
    </citation>
    <scope>NUCLEOTIDE SEQUENCE [LARGE SCALE GENOMIC DNA]</scope>
    <source>
        <strain evidence="9">JCM 10671</strain>
    </source>
</reference>
<evidence type="ECO:0000313" key="9">
    <source>
        <dbReference type="Proteomes" id="UP001500957"/>
    </source>
</evidence>
<comment type="cofactor">
    <cofactor evidence="1">
        <name>Mn(2+)</name>
        <dbReference type="ChEBI" id="CHEBI:29035"/>
    </cofactor>
</comment>
<comment type="cofactor">
    <cofactor evidence="2">
        <name>Mg(2+)</name>
        <dbReference type="ChEBI" id="CHEBI:18420"/>
    </cofactor>
</comment>
<dbReference type="PANTHER" id="PTHR12992">
    <property type="entry name" value="NUDIX HYDROLASE"/>
    <property type="match status" value="1"/>
</dbReference>
<evidence type="ECO:0000259" key="7">
    <source>
        <dbReference type="PROSITE" id="PS51462"/>
    </source>
</evidence>
<dbReference type="PROSITE" id="PS51462">
    <property type="entry name" value="NUDIX"/>
    <property type="match status" value="1"/>
</dbReference>
<dbReference type="EMBL" id="BAAAHE010000001">
    <property type="protein sequence ID" value="GAA0602981.1"/>
    <property type="molecule type" value="Genomic_DNA"/>
</dbReference>
<accession>A0ABP3R530</accession>
<dbReference type="InterPro" id="IPR015797">
    <property type="entry name" value="NUDIX_hydrolase-like_dom_sf"/>
</dbReference>
<dbReference type="Proteomes" id="UP001500957">
    <property type="component" value="Unassembled WGS sequence"/>
</dbReference>
<dbReference type="SUPFAM" id="SSF55811">
    <property type="entry name" value="Nudix"/>
    <property type="match status" value="1"/>
</dbReference>
<dbReference type="InterPro" id="IPR000086">
    <property type="entry name" value="NUDIX_hydrolase_dom"/>
</dbReference>
<dbReference type="Gene3D" id="3.90.79.10">
    <property type="entry name" value="Nucleoside Triphosphate Pyrophosphohydrolase"/>
    <property type="match status" value="1"/>
</dbReference>
<evidence type="ECO:0000256" key="6">
    <source>
        <dbReference type="ARBA" id="ARBA00023211"/>
    </source>
</evidence>
<evidence type="ECO:0000256" key="1">
    <source>
        <dbReference type="ARBA" id="ARBA00001936"/>
    </source>
</evidence>
<gene>
    <name evidence="8" type="ORF">GCM10009547_00600</name>
</gene>
<keyword evidence="6" id="KW-0464">Manganese</keyword>